<feature type="transmembrane region" description="Helical" evidence="5">
    <location>
        <begin position="365"/>
        <end position="386"/>
    </location>
</feature>
<evidence type="ECO:0000256" key="4">
    <source>
        <dbReference type="ARBA" id="ARBA00023136"/>
    </source>
</evidence>
<dbReference type="AlphaFoldDB" id="A0AAV2HI76"/>
<dbReference type="Pfam" id="PF07690">
    <property type="entry name" value="MFS_1"/>
    <property type="match status" value="1"/>
</dbReference>
<protein>
    <recommendedName>
        <fullName evidence="8">Proton-coupled folate transporter</fullName>
    </recommendedName>
</protein>
<dbReference type="InterPro" id="IPR036259">
    <property type="entry name" value="MFS_trans_sf"/>
</dbReference>
<feature type="transmembrane region" description="Helical" evidence="5">
    <location>
        <begin position="206"/>
        <end position="228"/>
    </location>
</feature>
<keyword evidence="7" id="KW-1185">Reference proteome</keyword>
<keyword evidence="3 5" id="KW-1133">Transmembrane helix</keyword>
<evidence type="ECO:0000256" key="5">
    <source>
        <dbReference type="SAM" id="Phobius"/>
    </source>
</evidence>
<dbReference type="InterPro" id="IPR011701">
    <property type="entry name" value="MFS"/>
</dbReference>
<keyword evidence="2 5" id="KW-0812">Transmembrane</keyword>
<evidence type="ECO:0000256" key="3">
    <source>
        <dbReference type="ARBA" id="ARBA00022989"/>
    </source>
</evidence>
<feature type="transmembrane region" description="Helical" evidence="5">
    <location>
        <begin position="341"/>
        <end position="359"/>
    </location>
</feature>
<dbReference type="Gene3D" id="1.20.1250.20">
    <property type="entry name" value="MFS general substrate transporter like domains"/>
    <property type="match status" value="1"/>
</dbReference>
<feature type="transmembrane region" description="Helical" evidence="5">
    <location>
        <begin position="177"/>
        <end position="200"/>
    </location>
</feature>
<sequence>MGCGCPDARCRCRPRLVTVEPVLFLYMFSSNLQFPTFQSLVYKKTCLQIFNSSFCDDMDNKTFQKLHTAQQDAIQRDASNWMMLSNIGITLPAIMTVFLFIGSWGDKINRKLPILLPCVGSLIYNLSNLLNAYYMDWSLDYLMIGPIFDGLFGGYITVLMGVYSYITNISNPGSKTVRVGIVESMTFFAGTVSVFISGLILEAVGYVMVFVIVCSSLGVAALYGLFWLESIKPEYADDKRKSFCMKWLVSPLKDTCRCMVRPRGDRLKLCLALKILVLCIIQMCTTGENDILYLYLKRSPRSFTSTEYGYFKGTENFTRSLALLTILPLLKHRFHLRDSTVVIVGIVSKACGLILLGLANNMLLVFLVVVFAMFQGFPSAGLRSSLTDLVDQDEHGRLFAIVAAAESLVTLASTFIFNGWYPTTLYYFDGTCFQFAAGMCGLALAITIGTRWHTENKTIAETSPQKQKYSAPLLQKQNYSTATPKGTKPHNCLEYKRQGRGELDKRQNKAMHMTARSLHQPTDLVQIEYSI</sequence>
<evidence type="ECO:0000256" key="1">
    <source>
        <dbReference type="ARBA" id="ARBA00004141"/>
    </source>
</evidence>
<dbReference type="PANTHER" id="PTHR23507:SF1">
    <property type="entry name" value="FI18259P1-RELATED"/>
    <property type="match status" value="1"/>
</dbReference>
<evidence type="ECO:0000256" key="2">
    <source>
        <dbReference type="ARBA" id="ARBA00022692"/>
    </source>
</evidence>
<dbReference type="Proteomes" id="UP001497497">
    <property type="component" value="Unassembled WGS sequence"/>
</dbReference>
<feature type="transmembrane region" description="Helical" evidence="5">
    <location>
        <begin position="426"/>
        <end position="448"/>
    </location>
</feature>
<dbReference type="PANTHER" id="PTHR23507">
    <property type="entry name" value="ZGC:174356"/>
    <property type="match status" value="1"/>
</dbReference>
<feature type="transmembrane region" description="Helical" evidence="5">
    <location>
        <begin position="141"/>
        <end position="165"/>
    </location>
</feature>
<accession>A0AAV2HI76</accession>
<keyword evidence="4 5" id="KW-0472">Membrane</keyword>
<comment type="caution">
    <text evidence="6">The sequence shown here is derived from an EMBL/GenBank/DDBJ whole genome shotgun (WGS) entry which is preliminary data.</text>
</comment>
<dbReference type="GO" id="GO:0022857">
    <property type="term" value="F:transmembrane transporter activity"/>
    <property type="evidence" value="ECO:0007669"/>
    <property type="project" value="InterPro"/>
</dbReference>
<feature type="transmembrane region" description="Helical" evidence="5">
    <location>
        <begin position="114"/>
        <end position="135"/>
    </location>
</feature>
<gene>
    <name evidence="6" type="ORF">GSLYS_00007694001</name>
</gene>
<reference evidence="6 7" key="1">
    <citation type="submission" date="2024-04" db="EMBL/GenBank/DDBJ databases">
        <authorList>
            <consortium name="Genoscope - CEA"/>
            <person name="William W."/>
        </authorList>
    </citation>
    <scope>NUCLEOTIDE SEQUENCE [LARGE SCALE GENOMIC DNA]</scope>
</reference>
<dbReference type="SUPFAM" id="SSF103473">
    <property type="entry name" value="MFS general substrate transporter"/>
    <property type="match status" value="1"/>
</dbReference>
<evidence type="ECO:0008006" key="8">
    <source>
        <dbReference type="Google" id="ProtNLM"/>
    </source>
</evidence>
<dbReference type="EMBL" id="CAXITT010000151">
    <property type="protein sequence ID" value="CAL1533734.1"/>
    <property type="molecule type" value="Genomic_DNA"/>
</dbReference>
<feature type="transmembrane region" description="Helical" evidence="5">
    <location>
        <begin position="398"/>
        <end position="420"/>
    </location>
</feature>
<comment type="subcellular location">
    <subcellularLocation>
        <location evidence="1">Membrane</location>
        <topology evidence="1">Multi-pass membrane protein</topology>
    </subcellularLocation>
</comment>
<name>A0AAV2HI76_LYMST</name>
<feature type="transmembrane region" description="Helical" evidence="5">
    <location>
        <begin position="81"/>
        <end position="102"/>
    </location>
</feature>
<evidence type="ECO:0000313" key="7">
    <source>
        <dbReference type="Proteomes" id="UP001497497"/>
    </source>
</evidence>
<organism evidence="6 7">
    <name type="scientific">Lymnaea stagnalis</name>
    <name type="common">Great pond snail</name>
    <name type="synonym">Helix stagnalis</name>
    <dbReference type="NCBI Taxonomy" id="6523"/>
    <lineage>
        <taxon>Eukaryota</taxon>
        <taxon>Metazoa</taxon>
        <taxon>Spiralia</taxon>
        <taxon>Lophotrochozoa</taxon>
        <taxon>Mollusca</taxon>
        <taxon>Gastropoda</taxon>
        <taxon>Heterobranchia</taxon>
        <taxon>Euthyneura</taxon>
        <taxon>Panpulmonata</taxon>
        <taxon>Hygrophila</taxon>
        <taxon>Lymnaeoidea</taxon>
        <taxon>Lymnaeidae</taxon>
        <taxon>Lymnaea</taxon>
    </lineage>
</organism>
<evidence type="ECO:0000313" key="6">
    <source>
        <dbReference type="EMBL" id="CAL1533734.1"/>
    </source>
</evidence>
<dbReference type="GO" id="GO:0016020">
    <property type="term" value="C:membrane"/>
    <property type="evidence" value="ECO:0007669"/>
    <property type="project" value="UniProtKB-SubCell"/>
</dbReference>
<proteinExistence type="predicted"/>